<dbReference type="SUPFAM" id="SSF52540">
    <property type="entry name" value="P-loop containing nucleoside triphosphate hydrolases"/>
    <property type="match status" value="1"/>
</dbReference>
<dbReference type="AlphaFoldDB" id="D9WE06"/>
<dbReference type="InterPro" id="IPR027417">
    <property type="entry name" value="P-loop_NTPase"/>
</dbReference>
<dbReference type="SMART" id="SM00862">
    <property type="entry name" value="Trans_reg_C"/>
    <property type="match status" value="1"/>
</dbReference>
<organism evidence="7 8">
    <name type="scientific">Streptomyces himastatinicus ATCC 53653</name>
    <dbReference type="NCBI Taxonomy" id="457427"/>
    <lineage>
        <taxon>Bacteria</taxon>
        <taxon>Bacillati</taxon>
        <taxon>Actinomycetota</taxon>
        <taxon>Actinomycetes</taxon>
        <taxon>Kitasatosporales</taxon>
        <taxon>Streptomycetaceae</taxon>
        <taxon>Streptomyces</taxon>
        <taxon>Streptomyces violaceusniger group</taxon>
    </lineage>
</organism>
<proteinExistence type="inferred from homology"/>
<dbReference type="InterPro" id="IPR001867">
    <property type="entry name" value="OmpR/PhoB-type_DNA-bd"/>
</dbReference>
<evidence type="ECO:0000313" key="7">
    <source>
        <dbReference type="EMBL" id="EFL21066.1"/>
    </source>
</evidence>
<feature type="DNA-binding region" description="OmpR/PhoB-type" evidence="4">
    <location>
        <begin position="19"/>
        <end position="119"/>
    </location>
</feature>
<dbReference type="GO" id="GO:0016887">
    <property type="term" value="F:ATP hydrolysis activity"/>
    <property type="evidence" value="ECO:0007669"/>
    <property type="project" value="InterPro"/>
</dbReference>
<dbReference type="CDD" id="cd15831">
    <property type="entry name" value="BTAD"/>
    <property type="match status" value="1"/>
</dbReference>
<feature type="compositionally biased region" description="Low complexity" evidence="5">
    <location>
        <begin position="275"/>
        <end position="285"/>
    </location>
</feature>
<feature type="region of interest" description="Disordered" evidence="5">
    <location>
        <begin position="275"/>
        <end position="317"/>
    </location>
</feature>
<dbReference type="Gene3D" id="1.10.10.10">
    <property type="entry name" value="Winged helix-like DNA-binding domain superfamily/Winged helix DNA-binding domain"/>
    <property type="match status" value="1"/>
</dbReference>
<dbReference type="InterPro" id="IPR016032">
    <property type="entry name" value="Sig_transdc_resp-reg_C-effctor"/>
</dbReference>
<keyword evidence="7" id="KW-0418">Kinase</keyword>
<dbReference type="PANTHER" id="PTHR47691:SF3">
    <property type="entry name" value="HTH-TYPE TRANSCRIPTIONAL REGULATOR RV0890C-RELATED"/>
    <property type="match status" value="1"/>
</dbReference>
<accession>D9WE06</accession>
<dbReference type="GO" id="GO:0000160">
    <property type="term" value="P:phosphorelay signal transduction system"/>
    <property type="evidence" value="ECO:0007669"/>
    <property type="project" value="UniProtKB-KW"/>
</dbReference>
<evidence type="ECO:0000256" key="5">
    <source>
        <dbReference type="SAM" id="MobiDB-lite"/>
    </source>
</evidence>
<dbReference type="SMART" id="SM01043">
    <property type="entry name" value="BTAD"/>
    <property type="match status" value="1"/>
</dbReference>
<evidence type="ECO:0000256" key="1">
    <source>
        <dbReference type="ARBA" id="ARBA00005820"/>
    </source>
</evidence>
<evidence type="ECO:0000313" key="8">
    <source>
        <dbReference type="Proteomes" id="UP000003963"/>
    </source>
</evidence>
<evidence type="ECO:0000259" key="6">
    <source>
        <dbReference type="PROSITE" id="PS51755"/>
    </source>
</evidence>
<evidence type="ECO:0000256" key="4">
    <source>
        <dbReference type="PROSITE-ProRule" id="PRU01091"/>
    </source>
</evidence>
<dbReference type="GO" id="GO:0006355">
    <property type="term" value="P:regulation of DNA-templated transcription"/>
    <property type="evidence" value="ECO:0007669"/>
    <property type="project" value="InterPro"/>
</dbReference>
<dbReference type="STRING" id="457427.SSOG_00778"/>
<dbReference type="EMBL" id="GG657754">
    <property type="protein sequence ID" value="EFL21066.1"/>
    <property type="molecule type" value="Genomic_DNA"/>
</dbReference>
<dbReference type="GO" id="GO:0016301">
    <property type="term" value="F:kinase activity"/>
    <property type="evidence" value="ECO:0007669"/>
    <property type="project" value="UniProtKB-KW"/>
</dbReference>
<dbReference type="HOGENOM" id="CLU_004665_7_1_11"/>
<dbReference type="InterPro" id="IPR005158">
    <property type="entry name" value="BTAD"/>
</dbReference>
<protein>
    <submittedName>
        <fullName evidence="7">LuxR family protein kinase/transcriptional regulator</fullName>
    </submittedName>
</protein>
<evidence type="ECO:0000256" key="3">
    <source>
        <dbReference type="ARBA" id="ARBA00023125"/>
    </source>
</evidence>
<keyword evidence="2" id="KW-0902">Two-component regulatory system</keyword>
<dbReference type="Pfam" id="PF03704">
    <property type="entry name" value="BTAD"/>
    <property type="match status" value="1"/>
</dbReference>
<reference evidence="7 8" key="1">
    <citation type="submission" date="2009-02" db="EMBL/GenBank/DDBJ databases">
        <title>Annotation of Streptomyces hygroscopicus strain ATCC 53653.</title>
        <authorList>
            <consortium name="The Broad Institute Genome Sequencing Platform"/>
            <consortium name="Broad Institute Microbial Sequencing Center"/>
            <person name="Fischbach M."/>
            <person name="Godfrey P."/>
            <person name="Ward D."/>
            <person name="Young S."/>
            <person name="Zeng Q."/>
            <person name="Koehrsen M."/>
            <person name="Alvarado L."/>
            <person name="Berlin A.M."/>
            <person name="Bochicchio J."/>
            <person name="Borenstein D."/>
            <person name="Chapman S.B."/>
            <person name="Chen Z."/>
            <person name="Engels R."/>
            <person name="Freedman E."/>
            <person name="Gellesch M."/>
            <person name="Goldberg J."/>
            <person name="Griggs A."/>
            <person name="Gujja S."/>
            <person name="Heilman E.R."/>
            <person name="Heiman D.I."/>
            <person name="Hepburn T.A."/>
            <person name="Howarth C."/>
            <person name="Jen D."/>
            <person name="Larson L."/>
            <person name="Lewis B."/>
            <person name="Mehta T."/>
            <person name="Park D."/>
            <person name="Pearson M."/>
            <person name="Richards J."/>
            <person name="Roberts A."/>
            <person name="Saif S."/>
            <person name="Shea T.D."/>
            <person name="Shenoy N."/>
            <person name="Sisk P."/>
            <person name="Stolte C."/>
            <person name="Sykes S.N."/>
            <person name="Thomson T."/>
            <person name="Walk T."/>
            <person name="White J."/>
            <person name="Yandava C."/>
            <person name="Straight P."/>
            <person name="Clardy J."/>
            <person name="Hung D."/>
            <person name="Kolter R."/>
            <person name="Mekalanos J."/>
            <person name="Walker S."/>
            <person name="Walsh C.T."/>
            <person name="Wieland-Brown L.C."/>
            <person name="Haas B."/>
            <person name="Nusbaum C."/>
            <person name="Birren B."/>
        </authorList>
    </citation>
    <scope>NUCLEOTIDE SEQUENCE [LARGE SCALE GENOMIC DNA]</scope>
    <source>
        <strain evidence="7 8">ATCC 53653</strain>
    </source>
</reference>
<dbReference type="Pfam" id="PF00486">
    <property type="entry name" value="Trans_reg_C"/>
    <property type="match status" value="1"/>
</dbReference>
<dbReference type="SUPFAM" id="SSF48452">
    <property type="entry name" value="TPR-like"/>
    <property type="match status" value="1"/>
</dbReference>
<keyword evidence="3 4" id="KW-0238">DNA-binding</keyword>
<keyword evidence="8" id="KW-1185">Reference proteome</keyword>
<gene>
    <name evidence="7" type="ORF">SSOG_00778</name>
</gene>
<dbReference type="InterPro" id="IPR058852">
    <property type="entry name" value="HTH_77"/>
</dbReference>
<dbReference type="Gene3D" id="3.40.50.300">
    <property type="entry name" value="P-loop containing nucleotide triphosphate hydrolases"/>
    <property type="match status" value="1"/>
</dbReference>
<comment type="similarity">
    <text evidence="1">Belongs to the AfsR/DnrI/RedD regulatory family.</text>
</comment>
<dbReference type="SUPFAM" id="SSF46894">
    <property type="entry name" value="C-terminal effector domain of the bipartite response regulators"/>
    <property type="match status" value="1"/>
</dbReference>
<dbReference type="PANTHER" id="PTHR47691">
    <property type="entry name" value="REGULATOR-RELATED"/>
    <property type="match status" value="1"/>
</dbReference>
<keyword evidence="7" id="KW-0808">Transferase</keyword>
<dbReference type="GO" id="GO:0003677">
    <property type="term" value="F:DNA binding"/>
    <property type="evidence" value="ECO:0007669"/>
    <property type="project" value="UniProtKB-UniRule"/>
</dbReference>
<dbReference type="InterPro" id="IPR049945">
    <property type="entry name" value="AAA_22"/>
</dbReference>
<sequence>MDVETQLRHHGRELIALDSNALDTVRMFFQVLGPVQMLMQHGAALPLRGARLSTLLALLLVQAPAVVKRDFLIEELWAGRPVKDPVNALHLHIAKLRVLLGRNSGLLQTRKGLGYRMGLSADMLDATRFARLAAEGNDHLDQGRPADAAAVLQEALRLWRGPALEGAGDSVAIAGERARLHELRLVASEHLAEARLAQGQHVALVPELKALVAEHPLRESLRGLLMRALYGAGHQAEALEVFDATRGVLRDALGVSPSPPLRALHAALLAHDTHALNVPRRGPAATTPPPGPRNAPSRVVPGSGSRTTGEAGRTGGLVPPLDAFVGRRADLGAITEAVRQNRLVTVVGPGGVGKTRIALQTADNLREEFPDGICLVELASLPAGAGPDRLIAAFAEALGIPDSPDRIPQLARLKAALAGKRMLLVVDTCEHVRQGAAHTVDTLMRGCSALTVLATSREALAVPGETAFPLRPLPLGEAVELFRARMTAATPDLGWDDVTRASAAAVCRRLDCLPLAIELAVGRTRMLTVPDIEARIADGLHILAQAPVPAPERHRNLYATLDWSHELLGADEKRVFHDLSVLVGTWDLDAAEHFCADTTLSGAEVVDTVGRLVGKSLLAPLRGAGSSRFRMLETVRVYAQQKLAASGREEEVRNRLAAWTSTQPESAARSGPKLHGGRPPARPIAPALRDAMWTARSQGMCRSCSLTS</sequence>
<name>D9WE06_9ACTN</name>
<dbReference type="PROSITE" id="PS51755">
    <property type="entry name" value="OMPR_PHOB"/>
    <property type="match status" value="1"/>
</dbReference>
<evidence type="ECO:0000256" key="2">
    <source>
        <dbReference type="ARBA" id="ARBA00023012"/>
    </source>
</evidence>
<feature type="region of interest" description="Disordered" evidence="5">
    <location>
        <begin position="659"/>
        <end position="684"/>
    </location>
</feature>
<dbReference type="Pfam" id="PF13401">
    <property type="entry name" value="AAA_22"/>
    <property type="match status" value="1"/>
</dbReference>
<dbReference type="InterPro" id="IPR011990">
    <property type="entry name" value="TPR-like_helical_dom_sf"/>
</dbReference>
<dbReference type="Gene3D" id="1.25.40.10">
    <property type="entry name" value="Tetratricopeptide repeat domain"/>
    <property type="match status" value="1"/>
</dbReference>
<dbReference type="Pfam" id="PF25872">
    <property type="entry name" value="HTH_77"/>
    <property type="match status" value="1"/>
</dbReference>
<feature type="domain" description="OmpR/PhoB-type" evidence="6">
    <location>
        <begin position="19"/>
        <end position="119"/>
    </location>
</feature>
<dbReference type="InterPro" id="IPR036388">
    <property type="entry name" value="WH-like_DNA-bd_sf"/>
</dbReference>
<dbReference type="Proteomes" id="UP000003963">
    <property type="component" value="Unassembled WGS sequence"/>
</dbReference>